<dbReference type="AlphaFoldDB" id="A0A118KKC2"/>
<gene>
    <name evidence="1" type="ORF">WS90_10590</name>
</gene>
<accession>A0A118KKC2</accession>
<comment type="caution">
    <text evidence="1">The sequence shown here is derived from an EMBL/GenBank/DDBJ whole genome shotgun (WGS) entry which is preliminary data.</text>
</comment>
<evidence type="ECO:0000313" key="1">
    <source>
        <dbReference type="EMBL" id="KVK84948.1"/>
    </source>
</evidence>
<organism evidence="1 2">
    <name type="scientific">Burkholderia cepacia</name>
    <name type="common">Pseudomonas cepacia</name>
    <dbReference type="NCBI Taxonomy" id="292"/>
    <lineage>
        <taxon>Bacteria</taxon>
        <taxon>Pseudomonadati</taxon>
        <taxon>Pseudomonadota</taxon>
        <taxon>Betaproteobacteria</taxon>
        <taxon>Burkholderiales</taxon>
        <taxon>Burkholderiaceae</taxon>
        <taxon>Burkholderia</taxon>
        <taxon>Burkholderia cepacia complex</taxon>
    </lineage>
</organism>
<proteinExistence type="predicted"/>
<reference evidence="1 2" key="1">
    <citation type="submission" date="2015-11" db="EMBL/GenBank/DDBJ databases">
        <title>Expanding the genomic diversity of Burkholderia species for the development of highly accurate diagnostics.</title>
        <authorList>
            <person name="Sahl J."/>
            <person name="Keim P."/>
            <person name="Wagner D."/>
        </authorList>
    </citation>
    <scope>NUCLEOTIDE SEQUENCE [LARGE SCALE GENOMIC DNA]</scope>
    <source>
        <strain evidence="1 2">MSMB1302</strain>
    </source>
</reference>
<dbReference type="RefSeq" id="WP_059729046.1">
    <property type="nucleotide sequence ID" value="NZ_LOYH01000036.1"/>
</dbReference>
<sequence>MTQCKTFYAAFRDNTDALGLPAPASLFAAQQTATGTLVTILGTLKTLGPTATVGELIGATAGLELLAAASALGASFYVGAAIGSLIVAANASMVCSRHDMAAVDGIRIWAARRGLAVPQDVCRVIERYPEVLRPTQNSVTFAIRARAIGRVAA</sequence>
<protein>
    <submittedName>
        <fullName evidence="1">Uncharacterized protein</fullName>
    </submittedName>
</protein>
<name>A0A118KKC2_BURCE</name>
<dbReference type="EMBL" id="LOYH01000036">
    <property type="protein sequence ID" value="KVK84948.1"/>
    <property type="molecule type" value="Genomic_DNA"/>
</dbReference>
<evidence type="ECO:0000313" key="2">
    <source>
        <dbReference type="Proteomes" id="UP000069001"/>
    </source>
</evidence>
<dbReference type="Proteomes" id="UP000069001">
    <property type="component" value="Unassembled WGS sequence"/>
</dbReference>